<sequence length="68" mass="7439">MYVSYGEAKMGPHDSEGITSALTAFWVGIAYLREERVGRWRGEGADGGKLQGDGRGMGHRNSHSLDEK</sequence>
<feature type="region of interest" description="Disordered" evidence="1">
    <location>
        <begin position="42"/>
        <end position="68"/>
    </location>
</feature>
<accession>A0A4C1TX76</accession>
<dbReference type="AlphaFoldDB" id="A0A4C1TX76"/>
<evidence type="ECO:0000313" key="2">
    <source>
        <dbReference type="EMBL" id="GBP18617.1"/>
    </source>
</evidence>
<comment type="caution">
    <text evidence="2">The sequence shown here is derived from an EMBL/GenBank/DDBJ whole genome shotgun (WGS) entry which is preliminary data.</text>
</comment>
<evidence type="ECO:0000313" key="3">
    <source>
        <dbReference type="Proteomes" id="UP000299102"/>
    </source>
</evidence>
<name>A0A4C1TX76_EUMVA</name>
<dbReference type="EMBL" id="BGZK01000099">
    <property type="protein sequence ID" value="GBP18617.1"/>
    <property type="molecule type" value="Genomic_DNA"/>
</dbReference>
<organism evidence="2 3">
    <name type="scientific">Eumeta variegata</name>
    <name type="common">Bagworm moth</name>
    <name type="synonym">Eumeta japonica</name>
    <dbReference type="NCBI Taxonomy" id="151549"/>
    <lineage>
        <taxon>Eukaryota</taxon>
        <taxon>Metazoa</taxon>
        <taxon>Ecdysozoa</taxon>
        <taxon>Arthropoda</taxon>
        <taxon>Hexapoda</taxon>
        <taxon>Insecta</taxon>
        <taxon>Pterygota</taxon>
        <taxon>Neoptera</taxon>
        <taxon>Endopterygota</taxon>
        <taxon>Lepidoptera</taxon>
        <taxon>Glossata</taxon>
        <taxon>Ditrysia</taxon>
        <taxon>Tineoidea</taxon>
        <taxon>Psychidae</taxon>
        <taxon>Oiketicinae</taxon>
        <taxon>Eumeta</taxon>
    </lineage>
</organism>
<protein>
    <submittedName>
        <fullName evidence="2">Uncharacterized protein</fullName>
    </submittedName>
</protein>
<evidence type="ECO:0000256" key="1">
    <source>
        <dbReference type="SAM" id="MobiDB-lite"/>
    </source>
</evidence>
<keyword evidence="3" id="KW-1185">Reference proteome</keyword>
<proteinExistence type="predicted"/>
<reference evidence="2 3" key="1">
    <citation type="journal article" date="2019" name="Commun. Biol.">
        <title>The bagworm genome reveals a unique fibroin gene that provides high tensile strength.</title>
        <authorList>
            <person name="Kono N."/>
            <person name="Nakamura H."/>
            <person name="Ohtoshi R."/>
            <person name="Tomita M."/>
            <person name="Numata K."/>
            <person name="Arakawa K."/>
        </authorList>
    </citation>
    <scope>NUCLEOTIDE SEQUENCE [LARGE SCALE GENOMIC DNA]</scope>
</reference>
<gene>
    <name evidence="2" type="ORF">EVAR_14387_1</name>
</gene>
<dbReference type="Proteomes" id="UP000299102">
    <property type="component" value="Unassembled WGS sequence"/>
</dbReference>